<dbReference type="EMBL" id="JACHIV010000001">
    <property type="protein sequence ID" value="MBB5070658.1"/>
    <property type="molecule type" value="Genomic_DNA"/>
</dbReference>
<gene>
    <name evidence="3" type="ORF">BJ969_003746</name>
</gene>
<dbReference type="InterPro" id="IPR007278">
    <property type="entry name" value="DUF397"/>
</dbReference>
<feature type="domain" description="DUF397" evidence="2">
    <location>
        <begin position="5"/>
        <end position="57"/>
    </location>
</feature>
<proteinExistence type="predicted"/>
<dbReference type="AlphaFoldDB" id="A0A840NK32"/>
<protein>
    <recommendedName>
        <fullName evidence="2">DUF397 domain-containing protein</fullName>
    </recommendedName>
</protein>
<organism evidence="3 4">
    <name type="scientific">Saccharopolyspora gloriosae</name>
    <dbReference type="NCBI Taxonomy" id="455344"/>
    <lineage>
        <taxon>Bacteria</taxon>
        <taxon>Bacillati</taxon>
        <taxon>Actinomycetota</taxon>
        <taxon>Actinomycetes</taxon>
        <taxon>Pseudonocardiales</taxon>
        <taxon>Pseudonocardiaceae</taxon>
        <taxon>Saccharopolyspora</taxon>
    </lineage>
</organism>
<dbReference type="RefSeq" id="WP_184480418.1">
    <property type="nucleotide sequence ID" value="NZ_JACHIV010000001.1"/>
</dbReference>
<evidence type="ECO:0000256" key="1">
    <source>
        <dbReference type="SAM" id="MobiDB-lite"/>
    </source>
</evidence>
<comment type="caution">
    <text evidence="3">The sequence shown here is derived from an EMBL/GenBank/DDBJ whole genome shotgun (WGS) entry which is preliminary data.</text>
</comment>
<evidence type="ECO:0000259" key="2">
    <source>
        <dbReference type="Pfam" id="PF04149"/>
    </source>
</evidence>
<dbReference type="Pfam" id="PF04149">
    <property type="entry name" value="DUF397"/>
    <property type="match status" value="1"/>
</dbReference>
<accession>A0A840NK32</accession>
<dbReference type="Proteomes" id="UP000580474">
    <property type="component" value="Unassembled WGS sequence"/>
</dbReference>
<feature type="compositionally biased region" description="Polar residues" evidence="1">
    <location>
        <begin position="11"/>
        <end position="23"/>
    </location>
</feature>
<evidence type="ECO:0000313" key="3">
    <source>
        <dbReference type="EMBL" id="MBB5070658.1"/>
    </source>
</evidence>
<reference evidence="3 4" key="1">
    <citation type="submission" date="2020-08" db="EMBL/GenBank/DDBJ databases">
        <title>Sequencing the genomes of 1000 actinobacteria strains.</title>
        <authorList>
            <person name="Klenk H.-P."/>
        </authorList>
    </citation>
    <scope>NUCLEOTIDE SEQUENCE [LARGE SCALE GENOMIC DNA]</scope>
    <source>
        <strain evidence="3 4">DSM 45582</strain>
    </source>
</reference>
<evidence type="ECO:0000313" key="4">
    <source>
        <dbReference type="Proteomes" id="UP000580474"/>
    </source>
</evidence>
<name>A0A840NK32_9PSEU</name>
<sequence>MSGYNWKKSSRSTQGGQCVQTSGARGAALIRDSKLGDRSPILRVSPAVFGRFVQAIRTDRFE</sequence>
<feature type="region of interest" description="Disordered" evidence="1">
    <location>
        <begin position="1"/>
        <end position="25"/>
    </location>
</feature>
<keyword evidence="4" id="KW-1185">Reference proteome</keyword>